<gene>
    <name evidence="1" type="ORF">HORIV_06060</name>
</gene>
<dbReference type="EMBL" id="AP019416">
    <property type="protein sequence ID" value="BBI48185.1"/>
    <property type="molecule type" value="Genomic_DNA"/>
</dbReference>
<keyword evidence="2" id="KW-1185">Reference proteome</keyword>
<organism evidence="1 2">
    <name type="scientific">Vreelandella olivaria</name>
    <dbReference type="NCBI Taxonomy" id="390919"/>
    <lineage>
        <taxon>Bacteria</taxon>
        <taxon>Pseudomonadati</taxon>
        <taxon>Pseudomonadota</taxon>
        <taxon>Gammaproteobacteria</taxon>
        <taxon>Oceanospirillales</taxon>
        <taxon>Halomonadaceae</taxon>
        <taxon>Vreelandella</taxon>
    </lineage>
</organism>
<proteinExistence type="predicted"/>
<accession>A0ABM7GCM5</accession>
<name>A0ABM7GCM5_9GAMM</name>
<evidence type="ECO:0000313" key="1">
    <source>
        <dbReference type="EMBL" id="BBI48185.1"/>
    </source>
</evidence>
<sequence>MLERGAFKSASRLHQRLKPRIEALESPAAQPLKTRLKHLAARLAELRDWRGFVAGPKREQLCAGIEALANDLYMAEEALDRHHRQLVKEWKSLGDAAANREQSARFRSASDRIHERLAPWRDQLSQERENNLKAREALCEQLESLLAQPAEDADPDVLRQIRDKARHQWRHYSPVPRERSEAVGRRFGTIRHQLQALIDQRAETIASKKRELISQVSALRSDDSQPLAQRIHLTKQLQQQWRALGRAPKGEEQTLWKTFRHECDQLLPNAMHIKMSRQRASNSSLMRCRRSLMKWIVGSHWRRASRPHWSALSSRPTSLSHCPAIGAAKACSGG</sequence>
<reference evidence="2" key="1">
    <citation type="journal article" date="2019" name="Microbiol. Resour. Announc.">
        <title>Complete Genome Sequence of Halomonas olivaria, a Moderately Halophilic Bacterium Isolated from Olive Processing Effluents, Obtained by Nanopore Sequencing.</title>
        <authorList>
            <person name="Nagata S."/>
            <person name="Ii K.M."/>
            <person name="Tsukimi T."/>
            <person name="Miura M.C."/>
            <person name="Galipon J."/>
            <person name="Arakawa K."/>
        </authorList>
    </citation>
    <scope>NUCLEOTIDE SEQUENCE [LARGE SCALE GENOMIC DNA]</scope>
    <source>
        <strain evidence="2">TYRC17</strain>
    </source>
</reference>
<dbReference type="Pfam" id="PF03993">
    <property type="entry name" value="DUF349"/>
    <property type="match status" value="2"/>
</dbReference>
<dbReference type="Proteomes" id="UP000289555">
    <property type="component" value="Chromosome"/>
</dbReference>
<evidence type="ECO:0000313" key="2">
    <source>
        <dbReference type="Proteomes" id="UP000289555"/>
    </source>
</evidence>
<protein>
    <submittedName>
        <fullName evidence="1">Uncharacterized protein</fullName>
    </submittedName>
</protein>
<dbReference type="InterPro" id="IPR007139">
    <property type="entry name" value="DUF349"/>
</dbReference>